<proteinExistence type="predicted"/>
<sequence length="277" mass="31506">MISAVAVIFSLAFGIYGMIIFFKGVIQFLDDNSDMTKEKDEMSNFYVQTDRFFKSNGVLIDMDTGEVFKMIMPINTGALRFPDDVADRKIRIFPFCSQEYEFSIHYRQSFNIKVYLIKNGKKYDLCVKNLTNEFEKRIITGVVFFLLGLLLTLTIIILNIKSMTNSCVNSNTNLGSAISSFLGVIGLAIGAIFITTSLGYFLDHVKLTREEKTKAGLPEPKLNGKMTAGLVLLIVLHLINIFINTIGAILRHKELKELRERAFEIDLKKNRRNRKSE</sequence>
<feature type="transmembrane region" description="Helical" evidence="1">
    <location>
        <begin position="138"/>
        <end position="160"/>
    </location>
</feature>
<organism evidence="2 3">
    <name type="scientific">Strongyloides venezuelensis</name>
    <name type="common">Threadworm</name>
    <dbReference type="NCBI Taxonomy" id="75913"/>
    <lineage>
        <taxon>Eukaryota</taxon>
        <taxon>Metazoa</taxon>
        <taxon>Ecdysozoa</taxon>
        <taxon>Nematoda</taxon>
        <taxon>Chromadorea</taxon>
        <taxon>Rhabditida</taxon>
        <taxon>Tylenchina</taxon>
        <taxon>Panagrolaimomorpha</taxon>
        <taxon>Strongyloidoidea</taxon>
        <taxon>Strongyloididae</taxon>
        <taxon>Strongyloides</taxon>
    </lineage>
</organism>
<evidence type="ECO:0000313" key="3">
    <source>
        <dbReference type="WBParaSite" id="SVE_1328400.1"/>
    </source>
</evidence>
<evidence type="ECO:0000256" key="1">
    <source>
        <dbReference type="SAM" id="Phobius"/>
    </source>
</evidence>
<evidence type="ECO:0000313" key="2">
    <source>
        <dbReference type="Proteomes" id="UP000035680"/>
    </source>
</evidence>
<feature type="transmembrane region" description="Helical" evidence="1">
    <location>
        <begin position="6"/>
        <end position="29"/>
    </location>
</feature>
<reference evidence="2" key="1">
    <citation type="submission" date="2014-07" db="EMBL/GenBank/DDBJ databases">
        <authorList>
            <person name="Martin A.A"/>
            <person name="De Silva N."/>
        </authorList>
    </citation>
    <scope>NUCLEOTIDE SEQUENCE</scope>
</reference>
<accession>A0A0K0FS91</accession>
<protein>
    <submittedName>
        <fullName evidence="3">DUF3149 domain-containing protein</fullName>
    </submittedName>
</protein>
<feature type="transmembrane region" description="Helical" evidence="1">
    <location>
        <begin position="230"/>
        <end position="250"/>
    </location>
</feature>
<feature type="transmembrane region" description="Helical" evidence="1">
    <location>
        <begin position="180"/>
        <end position="202"/>
    </location>
</feature>
<dbReference type="Proteomes" id="UP000035680">
    <property type="component" value="Unassembled WGS sequence"/>
</dbReference>
<keyword evidence="2" id="KW-1185">Reference proteome</keyword>
<keyword evidence="1" id="KW-1133">Transmembrane helix</keyword>
<keyword evidence="1" id="KW-0472">Membrane</keyword>
<name>A0A0K0FS91_STRVS</name>
<keyword evidence="1" id="KW-0812">Transmembrane</keyword>
<dbReference type="AlphaFoldDB" id="A0A0K0FS91"/>
<reference evidence="3" key="2">
    <citation type="submission" date="2015-08" db="UniProtKB">
        <authorList>
            <consortium name="WormBaseParasite"/>
        </authorList>
    </citation>
    <scope>IDENTIFICATION</scope>
</reference>
<dbReference type="WBParaSite" id="SVE_1328400.1">
    <property type="protein sequence ID" value="SVE_1328400.1"/>
    <property type="gene ID" value="SVE_1328400"/>
</dbReference>